<sequence length="26" mass="3225">MKEMPLDERRIFVSVFFLLKMFMDSN</sequence>
<reference evidence="1" key="2">
    <citation type="journal article" date="2015" name="Data Brief">
        <title>Shoot transcriptome of the giant reed, Arundo donax.</title>
        <authorList>
            <person name="Barrero R.A."/>
            <person name="Guerrero F.D."/>
            <person name="Moolhuijzen P."/>
            <person name="Goolsby J.A."/>
            <person name="Tidwell J."/>
            <person name="Bellgard S.E."/>
            <person name="Bellgard M.I."/>
        </authorList>
    </citation>
    <scope>NUCLEOTIDE SEQUENCE</scope>
    <source>
        <tissue evidence="1">Shoot tissue taken approximately 20 cm above the soil surface</tissue>
    </source>
</reference>
<name>A0A0A9H317_ARUDO</name>
<reference evidence="1" key="1">
    <citation type="submission" date="2014-09" db="EMBL/GenBank/DDBJ databases">
        <authorList>
            <person name="Magalhaes I.L.F."/>
            <person name="Oliveira U."/>
            <person name="Santos F.R."/>
            <person name="Vidigal T.H.D.A."/>
            <person name="Brescovit A.D."/>
            <person name="Santos A.J."/>
        </authorList>
    </citation>
    <scope>NUCLEOTIDE SEQUENCE</scope>
    <source>
        <tissue evidence="1">Shoot tissue taken approximately 20 cm above the soil surface</tissue>
    </source>
</reference>
<dbReference type="EMBL" id="GBRH01167707">
    <property type="protein sequence ID" value="JAE30189.1"/>
    <property type="molecule type" value="Transcribed_RNA"/>
</dbReference>
<dbReference type="AlphaFoldDB" id="A0A0A9H317"/>
<protein>
    <submittedName>
        <fullName evidence="1">Uncharacterized protein</fullName>
    </submittedName>
</protein>
<accession>A0A0A9H317</accession>
<evidence type="ECO:0000313" key="1">
    <source>
        <dbReference type="EMBL" id="JAE30189.1"/>
    </source>
</evidence>
<proteinExistence type="predicted"/>
<organism evidence="1">
    <name type="scientific">Arundo donax</name>
    <name type="common">Giant reed</name>
    <name type="synonym">Donax arundinaceus</name>
    <dbReference type="NCBI Taxonomy" id="35708"/>
    <lineage>
        <taxon>Eukaryota</taxon>
        <taxon>Viridiplantae</taxon>
        <taxon>Streptophyta</taxon>
        <taxon>Embryophyta</taxon>
        <taxon>Tracheophyta</taxon>
        <taxon>Spermatophyta</taxon>
        <taxon>Magnoliopsida</taxon>
        <taxon>Liliopsida</taxon>
        <taxon>Poales</taxon>
        <taxon>Poaceae</taxon>
        <taxon>PACMAD clade</taxon>
        <taxon>Arundinoideae</taxon>
        <taxon>Arundineae</taxon>
        <taxon>Arundo</taxon>
    </lineage>
</organism>